<proteinExistence type="predicted"/>
<protein>
    <submittedName>
        <fullName evidence="1">Uncharacterized protein</fullName>
    </submittedName>
</protein>
<organism evidence="1 2">
    <name type="scientific">Trifolium medium</name>
    <dbReference type="NCBI Taxonomy" id="97028"/>
    <lineage>
        <taxon>Eukaryota</taxon>
        <taxon>Viridiplantae</taxon>
        <taxon>Streptophyta</taxon>
        <taxon>Embryophyta</taxon>
        <taxon>Tracheophyta</taxon>
        <taxon>Spermatophyta</taxon>
        <taxon>Magnoliopsida</taxon>
        <taxon>eudicotyledons</taxon>
        <taxon>Gunneridae</taxon>
        <taxon>Pentapetalae</taxon>
        <taxon>rosids</taxon>
        <taxon>fabids</taxon>
        <taxon>Fabales</taxon>
        <taxon>Fabaceae</taxon>
        <taxon>Papilionoideae</taxon>
        <taxon>50 kb inversion clade</taxon>
        <taxon>NPAAA clade</taxon>
        <taxon>Hologalegina</taxon>
        <taxon>IRL clade</taxon>
        <taxon>Trifolieae</taxon>
        <taxon>Trifolium</taxon>
    </lineage>
</organism>
<evidence type="ECO:0000313" key="2">
    <source>
        <dbReference type="Proteomes" id="UP000265520"/>
    </source>
</evidence>
<name>A0A392W7U2_9FABA</name>
<dbReference type="Proteomes" id="UP000265520">
    <property type="component" value="Unassembled WGS sequence"/>
</dbReference>
<comment type="caution">
    <text evidence="1">The sequence shown here is derived from an EMBL/GenBank/DDBJ whole genome shotgun (WGS) entry which is preliminary data.</text>
</comment>
<dbReference type="AlphaFoldDB" id="A0A392W7U2"/>
<accession>A0A392W7U2</accession>
<feature type="non-terminal residue" evidence="1">
    <location>
        <position position="33"/>
    </location>
</feature>
<reference evidence="1 2" key="1">
    <citation type="journal article" date="2018" name="Front. Plant Sci.">
        <title>Red Clover (Trifolium pratense) and Zigzag Clover (T. medium) - A Picture of Genomic Similarities and Differences.</title>
        <authorList>
            <person name="Dluhosova J."/>
            <person name="Istvanek J."/>
            <person name="Nedelnik J."/>
            <person name="Repkova J."/>
        </authorList>
    </citation>
    <scope>NUCLEOTIDE SEQUENCE [LARGE SCALE GENOMIC DNA]</scope>
    <source>
        <strain evidence="2">cv. 10/8</strain>
        <tissue evidence="1">Leaf</tissue>
    </source>
</reference>
<dbReference type="EMBL" id="LXQA011414950">
    <property type="protein sequence ID" value="MCI96447.1"/>
    <property type="molecule type" value="Genomic_DNA"/>
</dbReference>
<evidence type="ECO:0000313" key="1">
    <source>
        <dbReference type="EMBL" id="MCI96447.1"/>
    </source>
</evidence>
<keyword evidence="2" id="KW-1185">Reference proteome</keyword>
<sequence length="33" mass="3844">MGCTEEYKITLGTYALREEANQWWKIAKLRLGA</sequence>